<sequence length="137" mass="16525">MHKKSDILNDKTVKNIKGYINSPNILPKSILYYERHFTRNNKSVIEYYSDYELDSYFETETTKYFIITRGFSEKNVLFSTEVIYLNADGMPYMCYNEVLTIDKVLEKHYRKINSKNEYSYEGFYSFSECLKYKPWIL</sequence>
<evidence type="ECO:0000313" key="2">
    <source>
        <dbReference type="Proteomes" id="UP001224325"/>
    </source>
</evidence>
<name>A0AAU7EKP1_9FLAO</name>
<dbReference type="AlphaFoldDB" id="A0AAU7EKP1"/>
<dbReference type="RefSeq" id="WP_308991621.1">
    <property type="nucleotide sequence ID" value="NZ_CP155618.1"/>
</dbReference>
<keyword evidence="2" id="KW-1185">Reference proteome</keyword>
<reference evidence="1" key="1">
    <citation type="submission" date="2024-04" db="EMBL/GenBank/DDBJ databases">
        <title>Mariniflexile litorale, isolated from the shallow sediments of the Sea of Japan.</title>
        <authorList>
            <person name="Romanenko L."/>
            <person name="Isaeva M."/>
        </authorList>
    </citation>
    <scope>NUCLEOTIDE SEQUENCE [LARGE SCALE GENOMIC DNA]</scope>
    <source>
        <strain evidence="1">KMM 9835</strain>
    </source>
</reference>
<proteinExistence type="predicted"/>
<dbReference type="Proteomes" id="UP001224325">
    <property type="component" value="Chromosome"/>
</dbReference>
<organism evidence="1 2">
    <name type="scientific">Mariniflexile litorale</name>
    <dbReference type="NCBI Taxonomy" id="3045158"/>
    <lineage>
        <taxon>Bacteria</taxon>
        <taxon>Pseudomonadati</taxon>
        <taxon>Bacteroidota</taxon>
        <taxon>Flavobacteriia</taxon>
        <taxon>Flavobacteriales</taxon>
        <taxon>Flavobacteriaceae</taxon>
        <taxon>Mariniflexile</taxon>
    </lineage>
</organism>
<dbReference type="KEGG" id="mlil:QLS71_006285"/>
<evidence type="ECO:0000313" key="1">
    <source>
        <dbReference type="EMBL" id="XBL15622.1"/>
    </source>
</evidence>
<dbReference type="EMBL" id="CP155618">
    <property type="protein sequence ID" value="XBL15622.1"/>
    <property type="molecule type" value="Genomic_DNA"/>
</dbReference>
<gene>
    <name evidence="1" type="ORF">QLS71_006285</name>
</gene>
<accession>A0AAU7EKP1</accession>
<protein>
    <submittedName>
        <fullName evidence="1">Uncharacterized protein</fullName>
    </submittedName>
</protein>